<dbReference type="RefSeq" id="WP_014030336.1">
    <property type="nucleotide sequence ID" value="NZ_CCCS020000006.1"/>
</dbReference>
<gene>
    <name evidence="1" type="ORF">AFERRI_140025</name>
    <name evidence="2" type="ORF">AFERRI_40038</name>
</gene>
<accession>A0A060UKG6</accession>
<dbReference type="EMBL" id="CCCS020000006">
    <property type="protein sequence ID" value="CDQ08960.1"/>
    <property type="molecule type" value="Genomic_DNA"/>
</dbReference>
<proteinExistence type="predicted"/>
<sequence>MSNIIKISPGQGRGETFEHVTRLAADWIYRFGYTSRDIIENHLFPTAHTKGLVRALFAKGWATEIPCFCGDPTKRDQPKTVIVLTPLGVAQFRDEYDTVWEYPEVAWTRCDLVRCDDLLYVQQATANNLRIGSIDQFWTPRMILGVGPEYPLPDAEWLTRTGERLSVDADTGCSYPWRHQLCLNLSIRMGTDHPIYNRAALLSTQYEIVEDYHERLKAGKKLPIWADEPEDFVPLAEVEVPDLSRKMVVFLAESGREILL</sequence>
<evidence type="ECO:0000313" key="2">
    <source>
        <dbReference type="EMBL" id="SMH66690.1"/>
    </source>
</evidence>
<reference evidence="1" key="2">
    <citation type="submission" date="2014-07" db="EMBL/GenBank/DDBJ databases">
        <title>Initial genome analysis of the psychrotolerant acidophile Acidithiobacillus ferrivorans CF27: insights into iron and sulfur oxidation pathways and into biofilm formation.</title>
        <authorList>
            <person name="Talla E."/>
            <person name="Hedrich S."/>
            <person name="Mangenot S."/>
            <person name="Ji B."/>
            <person name="Johnson D.B."/>
            <person name="Barbe V."/>
            <person name="Bonnefoy V."/>
        </authorList>
    </citation>
    <scope>NUCLEOTIDE SEQUENCE [LARGE SCALE GENOMIC DNA]</scope>
    <source>
        <strain evidence="1">CF27</strain>
    </source>
</reference>
<keyword evidence="3" id="KW-1185">Reference proteome</keyword>
<dbReference type="EMBL" id="LT841305">
    <property type="protein sequence ID" value="SMH66690.1"/>
    <property type="molecule type" value="Genomic_DNA"/>
</dbReference>
<protein>
    <submittedName>
        <fullName evidence="1">Uncharacterized protein</fullName>
    </submittedName>
</protein>
<dbReference type="AlphaFoldDB" id="A0A060UKG6"/>
<dbReference type="Proteomes" id="UP000193925">
    <property type="component" value="Chromosome AFERRI"/>
</dbReference>
<evidence type="ECO:0000313" key="3">
    <source>
        <dbReference type="Proteomes" id="UP000193925"/>
    </source>
</evidence>
<name>A0A060UKG6_9PROT</name>
<evidence type="ECO:0000313" key="1">
    <source>
        <dbReference type="EMBL" id="CDQ08960.1"/>
    </source>
</evidence>
<organism evidence="1">
    <name type="scientific">Acidithiobacillus ferrivorans</name>
    <dbReference type="NCBI Taxonomy" id="160808"/>
    <lineage>
        <taxon>Bacteria</taxon>
        <taxon>Pseudomonadati</taxon>
        <taxon>Pseudomonadota</taxon>
        <taxon>Acidithiobacillia</taxon>
        <taxon>Acidithiobacillales</taxon>
        <taxon>Acidithiobacillaceae</taxon>
        <taxon>Acidithiobacillus</taxon>
    </lineage>
</organism>
<reference evidence="1" key="1">
    <citation type="submission" date="2014-03" db="EMBL/GenBank/DDBJ databases">
        <authorList>
            <person name="Genoscope - CEA"/>
        </authorList>
    </citation>
    <scope>NUCLEOTIDE SEQUENCE [LARGE SCALE GENOMIC DNA]</scope>
    <source>
        <strain evidence="1">CF27</strain>
    </source>
</reference>
<reference evidence="2 3" key="3">
    <citation type="submission" date="2017-03" db="EMBL/GenBank/DDBJ databases">
        <authorList>
            <person name="Regsiter A."/>
            <person name="William W."/>
        </authorList>
    </citation>
    <scope>NUCLEOTIDE SEQUENCE [LARGE SCALE GENOMIC DNA]</scope>
    <source>
        <strain evidence="2">PRJEB5721</strain>
    </source>
</reference>